<name>A0ACB9H3Y2_CICIN</name>
<reference evidence="2" key="1">
    <citation type="journal article" date="2022" name="Mol. Ecol. Resour.">
        <title>The genomes of chicory, endive, great burdock and yacon provide insights into Asteraceae palaeo-polyploidization history and plant inulin production.</title>
        <authorList>
            <person name="Fan W."/>
            <person name="Wang S."/>
            <person name="Wang H."/>
            <person name="Wang A."/>
            <person name="Jiang F."/>
            <person name="Liu H."/>
            <person name="Zhao H."/>
            <person name="Xu D."/>
            <person name="Zhang Y."/>
        </authorList>
    </citation>
    <scope>NUCLEOTIDE SEQUENCE [LARGE SCALE GENOMIC DNA]</scope>
    <source>
        <strain evidence="2">cv. Punajuju</strain>
    </source>
</reference>
<reference evidence="1 2" key="2">
    <citation type="journal article" date="2022" name="Mol. Ecol. Resour.">
        <title>The genomes of chicory, endive, great burdock and yacon provide insights into Asteraceae paleo-polyploidization history and plant inulin production.</title>
        <authorList>
            <person name="Fan W."/>
            <person name="Wang S."/>
            <person name="Wang H."/>
            <person name="Wang A."/>
            <person name="Jiang F."/>
            <person name="Liu H."/>
            <person name="Zhao H."/>
            <person name="Xu D."/>
            <person name="Zhang Y."/>
        </authorList>
    </citation>
    <scope>NUCLEOTIDE SEQUENCE [LARGE SCALE GENOMIC DNA]</scope>
    <source>
        <strain evidence="2">cv. Punajuju</strain>
        <tissue evidence="1">Leaves</tissue>
    </source>
</reference>
<accession>A0ACB9H3Y2</accession>
<gene>
    <name evidence="1" type="ORF">L2E82_03700</name>
</gene>
<sequence length="388" mass="44402">MDIFYASILSIFVLVVSFSLHFFLYKSKPTEDGKVLPPGKTGWPIIGESYEFLATGWKGCPEKFIFDRMSKFSPAVFRTSLMLEDDAVFCGAQGNKFLFMNENKLVQGWCPASVDKIFPSSDKTSKIEAIKMRKMLPNFFKPEALHRYVPIMDVVTQQHFASGWEGKDEIVTYELSKNFTFWLACKIFISIDEPERVAMHDTASSACAFIVKYLADLPEIYDGVYKEQTEIAKSKAPGELLNWEDLSKMKYSWNVACEVLRLAPPLQGAFREAITDFMYNGYSIPKGWKYNWSANSTHKNPEFFPEPQKFDPSRFEGRGPAPYTFVPFGGGPRMCPGKEYARLEILVFMHHLVTKFKWEKMIPDEQIVVNPMPSPAKGLPIRLYPHKA</sequence>
<evidence type="ECO:0000313" key="1">
    <source>
        <dbReference type="EMBL" id="KAI3790569.1"/>
    </source>
</evidence>
<protein>
    <submittedName>
        <fullName evidence="1">Uncharacterized protein</fullName>
    </submittedName>
</protein>
<dbReference type="Proteomes" id="UP001055811">
    <property type="component" value="Linkage Group LG01"/>
</dbReference>
<evidence type="ECO:0000313" key="2">
    <source>
        <dbReference type="Proteomes" id="UP001055811"/>
    </source>
</evidence>
<proteinExistence type="predicted"/>
<keyword evidence="2" id="KW-1185">Reference proteome</keyword>
<dbReference type="EMBL" id="CM042009">
    <property type="protein sequence ID" value="KAI3790569.1"/>
    <property type="molecule type" value="Genomic_DNA"/>
</dbReference>
<organism evidence="1 2">
    <name type="scientific">Cichorium intybus</name>
    <name type="common">Chicory</name>
    <dbReference type="NCBI Taxonomy" id="13427"/>
    <lineage>
        <taxon>Eukaryota</taxon>
        <taxon>Viridiplantae</taxon>
        <taxon>Streptophyta</taxon>
        <taxon>Embryophyta</taxon>
        <taxon>Tracheophyta</taxon>
        <taxon>Spermatophyta</taxon>
        <taxon>Magnoliopsida</taxon>
        <taxon>eudicotyledons</taxon>
        <taxon>Gunneridae</taxon>
        <taxon>Pentapetalae</taxon>
        <taxon>asterids</taxon>
        <taxon>campanulids</taxon>
        <taxon>Asterales</taxon>
        <taxon>Asteraceae</taxon>
        <taxon>Cichorioideae</taxon>
        <taxon>Cichorieae</taxon>
        <taxon>Cichoriinae</taxon>
        <taxon>Cichorium</taxon>
    </lineage>
</organism>
<comment type="caution">
    <text evidence="1">The sequence shown here is derived from an EMBL/GenBank/DDBJ whole genome shotgun (WGS) entry which is preliminary data.</text>
</comment>